<dbReference type="EMBL" id="CAJVPV010002417">
    <property type="protein sequence ID" value="CAG8525715.1"/>
    <property type="molecule type" value="Genomic_DNA"/>
</dbReference>
<proteinExistence type="predicted"/>
<evidence type="ECO:0000313" key="2">
    <source>
        <dbReference type="EMBL" id="CAG8525715.1"/>
    </source>
</evidence>
<gene>
    <name evidence="2" type="ORF">AMORRO_LOCUS4428</name>
</gene>
<comment type="caution">
    <text evidence="2">The sequence shown here is derived from an EMBL/GenBank/DDBJ whole genome shotgun (WGS) entry which is preliminary data.</text>
</comment>
<dbReference type="AlphaFoldDB" id="A0A9N9AEL0"/>
<protein>
    <submittedName>
        <fullName evidence="2">18255_t:CDS:1</fullName>
    </submittedName>
</protein>
<dbReference type="Proteomes" id="UP000789342">
    <property type="component" value="Unassembled WGS sequence"/>
</dbReference>
<dbReference type="OrthoDB" id="2427290at2759"/>
<feature type="region of interest" description="Disordered" evidence="1">
    <location>
        <begin position="1"/>
        <end position="23"/>
    </location>
</feature>
<organism evidence="2 3">
    <name type="scientific">Acaulospora morrowiae</name>
    <dbReference type="NCBI Taxonomy" id="94023"/>
    <lineage>
        <taxon>Eukaryota</taxon>
        <taxon>Fungi</taxon>
        <taxon>Fungi incertae sedis</taxon>
        <taxon>Mucoromycota</taxon>
        <taxon>Glomeromycotina</taxon>
        <taxon>Glomeromycetes</taxon>
        <taxon>Diversisporales</taxon>
        <taxon>Acaulosporaceae</taxon>
        <taxon>Acaulospora</taxon>
    </lineage>
</organism>
<keyword evidence="3" id="KW-1185">Reference proteome</keyword>
<accession>A0A9N9AEL0</accession>
<feature type="compositionally biased region" description="Basic and acidic residues" evidence="1">
    <location>
        <begin position="8"/>
        <end position="21"/>
    </location>
</feature>
<sequence>MSQLRSDILSKRNHNEVEKTKQQYKQIHIATPIQPFNDNKDMIQKELIESFLLISDNEANSPNNSVQLIKTTNEDIIETINEDIIKTTNKDMIKIINKDVVNDIEEYWSHMIESLISTLNNENRLDNNEIIDSQLLEFELGGCIIHLVDNPLEKWSLLKLFNDLLEASVSFVP</sequence>
<evidence type="ECO:0000256" key="1">
    <source>
        <dbReference type="SAM" id="MobiDB-lite"/>
    </source>
</evidence>
<evidence type="ECO:0000313" key="3">
    <source>
        <dbReference type="Proteomes" id="UP000789342"/>
    </source>
</evidence>
<reference evidence="2" key="1">
    <citation type="submission" date="2021-06" db="EMBL/GenBank/DDBJ databases">
        <authorList>
            <person name="Kallberg Y."/>
            <person name="Tangrot J."/>
            <person name="Rosling A."/>
        </authorList>
    </citation>
    <scope>NUCLEOTIDE SEQUENCE</scope>
    <source>
        <strain evidence="2">CL551</strain>
    </source>
</reference>
<name>A0A9N9AEL0_9GLOM</name>